<dbReference type="HOGENOM" id="CLU_1147791_0_0_1"/>
<gene>
    <name evidence="2" type="ORF">M408DRAFT_274598</name>
</gene>
<evidence type="ECO:0000313" key="3">
    <source>
        <dbReference type="Proteomes" id="UP000054097"/>
    </source>
</evidence>
<name>A0A0C2WY82_SERVB</name>
<accession>A0A0C2WY82</accession>
<reference evidence="2 3" key="1">
    <citation type="submission" date="2014-04" db="EMBL/GenBank/DDBJ databases">
        <authorList>
            <consortium name="DOE Joint Genome Institute"/>
            <person name="Kuo A."/>
            <person name="Zuccaro A."/>
            <person name="Kohler A."/>
            <person name="Nagy L.G."/>
            <person name="Floudas D."/>
            <person name="Copeland A."/>
            <person name="Barry K.W."/>
            <person name="Cichocki N."/>
            <person name="Veneault-Fourrey C."/>
            <person name="LaButti K."/>
            <person name="Lindquist E.A."/>
            <person name="Lipzen A."/>
            <person name="Lundell T."/>
            <person name="Morin E."/>
            <person name="Murat C."/>
            <person name="Sun H."/>
            <person name="Tunlid A."/>
            <person name="Henrissat B."/>
            <person name="Grigoriev I.V."/>
            <person name="Hibbett D.S."/>
            <person name="Martin F."/>
            <person name="Nordberg H.P."/>
            <person name="Cantor M.N."/>
            <person name="Hua S.X."/>
        </authorList>
    </citation>
    <scope>NUCLEOTIDE SEQUENCE [LARGE SCALE GENOMIC DNA]</scope>
    <source>
        <strain evidence="2 3">MAFF 305830</strain>
    </source>
</reference>
<feature type="region of interest" description="Disordered" evidence="1">
    <location>
        <begin position="78"/>
        <end position="154"/>
    </location>
</feature>
<protein>
    <submittedName>
        <fullName evidence="2">Uncharacterized protein</fullName>
    </submittedName>
</protein>
<dbReference type="AlphaFoldDB" id="A0A0C2WY82"/>
<evidence type="ECO:0000256" key="1">
    <source>
        <dbReference type="SAM" id="MobiDB-lite"/>
    </source>
</evidence>
<sequence length="242" mass="25945">MAMAISPTHSRPGLAMTFEELNKAKVLILDLLGWGLSPENLVEAGISKECLVPCLRELKLRLPSNIDLSDVVLFDPPPDINSPSNSPLPLASTENDVGQHNRHRNTYDGAEMNGVVSASPQREGRRPSGNYKRGGPPEMGASTYPGPTAPTERTGTSLLDRLLPMAEREGGHNVPPNASIDKGDSHMHASSADTIDAFSIRPGVPFMPPRGPRKQGKNTQGGRSAPVGRRKVQGHASKEDLN</sequence>
<reference evidence="3" key="2">
    <citation type="submission" date="2015-01" db="EMBL/GenBank/DDBJ databases">
        <title>Evolutionary Origins and Diversification of the Mycorrhizal Mutualists.</title>
        <authorList>
            <consortium name="DOE Joint Genome Institute"/>
            <consortium name="Mycorrhizal Genomics Consortium"/>
            <person name="Kohler A."/>
            <person name="Kuo A."/>
            <person name="Nagy L.G."/>
            <person name="Floudas D."/>
            <person name="Copeland A."/>
            <person name="Barry K.W."/>
            <person name="Cichocki N."/>
            <person name="Veneault-Fourrey C."/>
            <person name="LaButti K."/>
            <person name="Lindquist E.A."/>
            <person name="Lipzen A."/>
            <person name="Lundell T."/>
            <person name="Morin E."/>
            <person name="Murat C."/>
            <person name="Riley R."/>
            <person name="Ohm R."/>
            <person name="Sun H."/>
            <person name="Tunlid A."/>
            <person name="Henrissat B."/>
            <person name="Grigoriev I.V."/>
            <person name="Hibbett D.S."/>
            <person name="Martin F."/>
        </authorList>
    </citation>
    <scope>NUCLEOTIDE SEQUENCE [LARGE SCALE GENOMIC DNA]</scope>
    <source>
        <strain evidence="3">MAFF 305830</strain>
    </source>
</reference>
<dbReference type="Proteomes" id="UP000054097">
    <property type="component" value="Unassembled WGS sequence"/>
</dbReference>
<proteinExistence type="predicted"/>
<dbReference type="OrthoDB" id="3270652at2759"/>
<feature type="compositionally biased region" description="Low complexity" evidence="1">
    <location>
        <begin position="81"/>
        <end position="90"/>
    </location>
</feature>
<organism evidence="2 3">
    <name type="scientific">Serendipita vermifera MAFF 305830</name>
    <dbReference type="NCBI Taxonomy" id="933852"/>
    <lineage>
        <taxon>Eukaryota</taxon>
        <taxon>Fungi</taxon>
        <taxon>Dikarya</taxon>
        <taxon>Basidiomycota</taxon>
        <taxon>Agaricomycotina</taxon>
        <taxon>Agaricomycetes</taxon>
        <taxon>Sebacinales</taxon>
        <taxon>Serendipitaceae</taxon>
        <taxon>Serendipita</taxon>
    </lineage>
</organism>
<feature type="region of interest" description="Disordered" evidence="1">
    <location>
        <begin position="168"/>
        <end position="242"/>
    </location>
</feature>
<dbReference type="EMBL" id="KN824283">
    <property type="protein sequence ID" value="KIM31043.1"/>
    <property type="molecule type" value="Genomic_DNA"/>
</dbReference>
<keyword evidence="3" id="KW-1185">Reference proteome</keyword>
<evidence type="ECO:0000313" key="2">
    <source>
        <dbReference type="EMBL" id="KIM31043.1"/>
    </source>
</evidence>